<accession>K0ESE6</accession>
<reference evidence="1 2" key="1">
    <citation type="journal article" date="2012" name="J. Bacteriol.">
        <title>Complete genome sequence of Nocardia brasiliensis HUJEG-1.</title>
        <authorList>
            <person name="Vera-Cabrera L."/>
            <person name="Ortiz-Lopez R."/>
            <person name="Elizondo-Gonzalez R."/>
            <person name="Perez-Maya A.A."/>
            <person name="Ocampo-Candiani J."/>
        </authorList>
    </citation>
    <scope>NUCLEOTIDE SEQUENCE [LARGE SCALE GENOMIC DNA]</scope>
    <source>
        <strain evidence="2">ATCC 700358</strain>
    </source>
</reference>
<dbReference type="EMBL" id="CP003876">
    <property type="protein sequence ID" value="AFU02723.1"/>
    <property type="molecule type" value="Genomic_DNA"/>
</dbReference>
<dbReference type="KEGG" id="nbr:O3I_023840"/>
<evidence type="ECO:0000313" key="1">
    <source>
        <dbReference type="EMBL" id="AFU02723.1"/>
    </source>
</evidence>
<protein>
    <submittedName>
        <fullName evidence="1">Uncharacterized protein</fullName>
    </submittedName>
</protein>
<dbReference type="Proteomes" id="UP000006304">
    <property type="component" value="Chromosome"/>
</dbReference>
<evidence type="ECO:0000313" key="2">
    <source>
        <dbReference type="Proteomes" id="UP000006304"/>
    </source>
</evidence>
<name>K0ESE6_NOCB7</name>
<keyword evidence="2" id="KW-1185">Reference proteome</keyword>
<sequence>MSCWSAIFMAVLRLDPFDGAIDDVRYTAARRPHQIRQLAECVRRRGQGTREGARHILARLHIGERRLQARTRTDSGFESFDRACDAVVIEGRGAGARGGRQLQP</sequence>
<dbReference type="HOGENOM" id="CLU_2247202_0_0_11"/>
<organism evidence="1 2">
    <name type="scientific">Nocardia brasiliensis (strain ATCC 700358 / HUJEG-1)</name>
    <dbReference type="NCBI Taxonomy" id="1133849"/>
    <lineage>
        <taxon>Bacteria</taxon>
        <taxon>Bacillati</taxon>
        <taxon>Actinomycetota</taxon>
        <taxon>Actinomycetes</taxon>
        <taxon>Mycobacteriales</taxon>
        <taxon>Nocardiaceae</taxon>
        <taxon>Nocardia</taxon>
    </lineage>
</organism>
<dbReference type="AlphaFoldDB" id="K0ESE6"/>
<proteinExistence type="predicted"/>
<gene>
    <name evidence="1" type="ORF">O3I_023840</name>
</gene>